<dbReference type="PANTHER" id="PTHR30168:SF0">
    <property type="entry name" value="INNER MEMBRANE PROTEIN"/>
    <property type="match status" value="1"/>
</dbReference>
<dbReference type="RefSeq" id="WP_189126266.1">
    <property type="nucleotide sequence ID" value="NZ_BMNH01000015.1"/>
</dbReference>
<organism evidence="5 6">
    <name type="scientific">Nonomuraea cavernae</name>
    <dbReference type="NCBI Taxonomy" id="2045107"/>
    <lineage>
        <taxon>Bacteria</taxon>
        <taxon>Bacillati</taxon>
        <taxon>Actinomycetota</taxon>
        <taxon>Actinomycetes</taxon>
        <taxon>Streptosporangiales</taxon>
        <taxon>Streptosporangiaceae</taxon>
        <taxon>Nonomuraea</taxon>
    </lineage>
</organism>
<keyword evidence="6" id="KW-1185">Reference proteome</keyword>
<evidence type="ECO:0000313" key="5">
    <source>
        <dbReference type="EMBL" id="GGO74234.1"/>
    </source>
</evidence>
<gene>
    <name evidence="5" type="ORF">GCM10012289_46400</name>
</gene>
<reference evidence="5" key="2">
    <citation type="submission" date="2020-09" db="EMBL/GenBank/DDBJ databases">
        <authorList>
            <person name="Sun Q."/>
            <person name="Zhou Y."/>
        </authorList>
    </citation>
    <scope>NUCLEOTIDE SEQUENCE</scope>
    <source>
        <strain evidence="5">CGMCC 4.7368</strain>
    </source>
</reference>
<comment type="caution">
    <text evidence="5">The sequence shown here is derived from an EMBL/GenBank/DDBJ whole genome shotgun (WGS) entry which is preliminary data.</text>
</comment>
<keyword evidence="4" id="KW-0472">Membrane</keyword>
<reference evidence="5" key="1">
    <citation type="journal article" date="2014" name="Int. J. Syst. Evol. Microbiol.">
        <title>Complete genome sequence of Corynebacterium casei LMG S-19264T (=DSM 44701T), isolated from a smear-ripened cheese.</title>
        <authorList>
            <consortium name="US DOE Joint Genome Institute (JGI-PGF)"/>
            <person name="Walter F."/>
            <person name="Albersmeier A."/>
            <person name="Kalinowski J."/>
            <person name="Ruckert C."/>
        </authorList>
    </citation>
    <scope>NUCLEOTIDE SEQUENCE</scope>
    <source>
        <strain evidence="5">CGMCC 4.7368</strain>
    </source>
</reference>
<keyword evidence="2" id="KW-0812">Transmembrane</keyword>
<sequence>MPAPVPAEPPPKVDSFADDMRDARELTEAFWTKQFAKFGWTYQPINDFIAYSGDSGPSCSGHRAAPKNAFYCRQGHFIAYDHEWMEGLWKEMGDGSVYVIIPHELGHAVQAQLRADFRHNIQAELQADCYGGATLASLINSGALNVEEGDGRELLLSLEAAGDPTDDWLNPSAHGTAKQRQRSFAVGYNEGVESC</sequence>
<protein>
    <recommendedName>
        <fullName evidence="7">Metalloprotease</fullName>
    </recommendedName>
</protein>
<evidence type="ECO:0000313" key="6">
    <source>
        <dbReference type="Proteomes" id="UP000646523"/>
    </source>
</evidence>
<dbReference type="Proteomes" id="UP000646523">
    <property type="component" value="Unassembled WGS sequence"/>
</dbReference>
<dbReference type="InterPro" id="IPR007343">
    <property type="entry name" value="Uncharacterised_pept_Zn_put"/>
</dbReference>
<evidence type="ECO:0000256" key="1">
    <source>
        <dbReference type="ARBA" id="ARBA00004167"/>
    </source>
</evidence>
<evidence type="ECO:0000256" key="4">
    <source>
        <dbReference type="ARBA" id="ARBA00023136"/>
    </source>
</evidence>
<comment type="subcellular location">
    <subcellularLocation>
        <location evidence="1">Membrane</location>
        <topology evidence="1">Single-pass membrane protein</topology>
    </subcellularLocation>
</comment>
<dbReference type="Pfam" id="PF04228">
    <property type="entry name" value="Zn_peptidase"/>
    <property type="match status" value="1"/>
</dbReference>
<dbReference type="AlphaFoldDB" id="A0A918DNM7"/>
<dbReference type="GO" id="GO:0016020">
    <property type="term" value="C:membrane"/>
    <property type="evidence" value="ECO:0007669"/>
    <property type="project" value="UniProtKB-SubCell"/>
</dbReference>
<name>A0A918DNM7_9ACTN</name>
<keyword evidence="3" id="KW-1133">Transmembrane helix</keyword>
<dbReference type="EMBL" id="BMNH01000015">
    <property type="protein sequence ID" value="GGO74234.1"/>
    <property type="molecule type" value="Genomic_DNA"/>
</dbReference>
<proteinExistence type="predicted"/>
<evidence type="ECO:0000256" key="3">
    <source>
        <dbReference type="ARBA" id="ARBA00022989"/>
    </source>
</evidence>
<evidence type="ECO:0000256" key="2">
    <source>
        <dbReference type="ARBA" id="ARBA00022692"/>
    </source>
</evidence>
<accession>A0A918DNM7</accession>
<dbReference type="PANTHER" id="PTHR30168">
    <property type="entry name" value="PUTATIVE MEMBRANE PROTEIN YPFJ"/>
    <property type="match status" value="1"/>
</dbReference>
<evidence type="ECO:0008006" key="7">
    <source>
        <dbReference type="Google" id="ProtNLM"/>
    </source>
</evidence>